<dbReference type="Pfam" id="PF01170">
    <property type="entry name" value="UPF0020"/>
    <property type="match status" value="1"/>
</dbReference>
<gene>
    <name evidence="4" type="ordered locus">Meso_3798</name>
</gene>
<dbReference type="eggNOG" id="COG0863">
    <property type="taxonomic scope" value="Bacteria"/>
</dbReference>
<feature type="domain" description="Ribosomal RNA large subunit methyltransferase K/L-like methyltransferase" evidence="3">
    <location>
        <begin position="96"/>
        <end position="136"/>
    </location>
</feature>
<dbReference type="Gene3D" id="3.40.50.150">
    <property type="entry name" value="Vaccinia Virus protein VP39"/>
    <property type="match status" value="1"/>
</dbReference>
<dbReference type="EMBL" id="CP000390">
    <property type="protein sequence ID" value="ABG65166.1"/>
    <property type="molecule type" value="Genomic_DNA"/>
</dbReference>
<dbReference type="PANTHER" id="PTHR13370">
    <property type="entry name" value="RNA METHYLASE-RELATED"/>
    <property type="match status" value="1"/>
</dbReference>
<name>Q11BQ9_CHESB</name>
<dbReference type="REBASE" id="13320">
    <property type="entry name" value="M2.MspBNCORF3798P"/>
</dbReference>
<evidence type="ECO:0000256" key="2">
    <source>
        <dbReference type="ARBA" id="ARBA00022679"/>
    </source>
</evidence>
<dbReference type="GO" id="GO:0008168">
    <property type="term" value="F:methyltransferase activity"/>
    <property type="evidence" value="ECO:0007669"/>
    <property type="project" value="UniProtKB-KW"/>
</dbReference>
<reference evidence="4" key="1">
    <citation type="submission" date="2006-06" db="EMBL/GenBank/DDBJ databases">
        <title>Complete sequence of chromosome of Chelativorans sp. BNC1.</title>
        <authorList>
            <consortium name="US DOE Joint Genome Institute"/>
            <person name="Copeland A."/>
            <person name="Lucas S."/>
            <person name="Lapidus A."/>
            <person name="Barry K."/>
            <person name="Detter J.C."/>
            <person name="Glavina del Rio T."/>
            <person name="Hammon N."/>
            <person name="Israni S."/>
            <person name="Dalin E."/>
            <person name="Tice H."/>
            <person name="Pitluck S."/>
            <person name="Chertkov O."/>
            <person name="Brettin T."/>
            <person name="Bruce D."/>
            <person name="Han C."/>
            <person name="Tapia R."/>
            <person name="Gilna P."/>
            <person name="Schmutz J."/>
            <person name="Larimer F."/>
            <person name="Land M."/>
            <person name="Hauser L."/>
            <person name="Kyrpides N."/>
            <person name="Mikhailova N."/>
            <person name="Richardson P."/>
        </authorList>
    </citation>
    <scope>NUCLEOTIDE SEQUENCE</scope>
    <source>
        <strain evidence="4">BNC1</strain>
    </source>
</reference>
<dbReference type="SUPFAM" id="SSF53335">
    <property type="entry name" value="S-adenosyl-L-methionine-dependent methyltransferases"/>
    <property type="match status" value="1"/>
</dbReference>
<evidence type="ECO:0000313" key="4">
    <source>
        <dbReference type="EMBL" id="ABG65166.1"/>
    </source>
</evidence>
<dbReference type="KEGG" id="mes:Meso_3798"/>
<evidence type="ECO:0000259" key="3">
    <source>
        <dbReference type="Pfam" id="PF01170"/>
    </source>
</evidence>
<organism evidence="4">
    <name type="scientific">Chelativorans sp. (strain BNC1)</name>
    <dbReference type="NCBI Taxonomy" id="266779"/>
    <lineage>
        <taxon>Bacteria</taxon>
        <taxon>Pseudomonadati</taxon>
        <taxon>Pseudomonadota</taxon>
        <taxon>Alphaproteobacteria</taxon>
        <taxon>Hyphomicrobiales</taxon>
        <taxon>Phyllobacteriaceae</taxon>
        <taxon>Chelativorans</taxon>
    </lineage>
</organism>
<dbReference type="HOGENOM" id="CLU_545945_0_0_5"/>
<dbReference type="GO" id="GO:0005737">
    <property type="term" value="C:cytoplasm"/>
    <property type="evidence" value="ECO:0007669"/>
    <property type="project" value="TreeGrafter"/>
</dbReference>
<dbReference type="STRING" id="266779.Meso_3798"/>
<accession>Q11BQ9</accession>
<protein>
    <submittedName>
        <fullName evidence="4">Putative RNA methylase</fullName>
    </submittedName>
</protein>
<dbReference type="PANTHER" id="PTHR13370:SF3">
    <property type="entry name" value="TRNA (GUANINE(10)-N2)-METHYLTRANSFERASE HOMOLOG"/>
    <property type="match status" value="1"/>
</dbReference>
<dbReference type="AlphaFoldDB" id="Q11BQ9"/>
<keyword evidence="2" id="KW-0808">Transferase</keyword>
<dbReference type="InterPro" id="IPR029063">
    <property type="entry name" value="SAM-dependent_MTases_sf"/>
</dbReference>
<dbReference type="InterPro" id="IPR000241">
    <property type="entry name" value="RlmKL-like_Mtase"/>
</dbReference>
<evidence type="ECO:0000256" key="1">
    <source>
        <dbReference type="ARBA" id="ARBA00022603"/>
    </source>
</evidence>
<dbReference type="GO" id="GO:0032259">
    <property type="term" value="P:methylation"/>
    <property type="evidence" value="ECO:0007669"/>
    <property type="project" value="UniProtKB-KW"/>
</dbReference>
<proteinExistence type="predicted"/>
<keyword evidence="1 4" id="KW-0489">Methyltransferase</keyword>
<sequence>MIRLTWHNYRYYPYERDLAAREISALFDGVKLREVPEGIEILDPVDCESAARLTYFSQAINGHGAVETTQARLEDAARLGKNRQATRYSVHGLHEYKGKFNPQVVRALLNIFEVSPGQRVLDPFCGSGTTLVECAHSRAIGYGTDINPLAVYIAQAKLQALVTPVAAFRAVESRLSASLKRTKRWKVIKDTGPRAAYLQSWFDDDVLAELEGIRLKIEEIAGDLAPVFLVIASNLLRDYSQQDPNDLRIRRRKSPLPETPFSEALLAATFQTLERIEAAQAVLGTSLPVGKALLCDVGQLSIKAVGGRFDAAITSPPYAMALPYIDTQRLSLVWLKLVEPEQILSLEAELIGSRELRGNARRALPAQLENNQDNLPEEQANYCLRLQHALGQDDGFRRQAVPMLLYRYFASMKGSFKAVKRVMNRRAPFGLIVGHNHTTLGGIRWDIDTPSHLASLAAAEGWSVEELMPLQTYHRYGYHMSNAVAAETLIVLRNK</sequence>